<dbReference type="RefSeq" id="YP_009105757.1">
    <property type="nucleotide sequence ID" value="NC_025535.1"/>
</dbReference>
<protein>
    <submittedName>
        <fullName evidence="3">Hypothetical chloroplast RF20</fullName>
    </submittedName>
</protein>
<organism evidence="3">
    <name type="scientific">Neocystis brevis</name>
    <dbReference type="NCBI Taxonomy" id="1065496"/>
    <lineage>
        <taxon>Eukaryota</taxon>
        <taxon>Viridiplantae</taxon>
        <taxon>Chlorophyta</taxon>
        <taxon>core chlorophytes</taxon>
        <taxon>Chlorophyceae</taxon>
        <taxon>CS clade</taxon>
        <taxon>Sphaeropleales</taxon>
        <taxon>Radiococcaceae</taxon>
        <taxon>Neocystis</taxon>
    </lineage>
</organism>
<accession>A0A097KMP7</accession>
<evidence type="ECO:0000256" key="1">
    <source>
        <dbReference type="ARBA" id="ARBA00009846"/>
    </source>
</evidence>
<dbReference type="AlphaFoldDB" id="A0A097KMP7"/>
<evidence type="ECO:0000256" key="2">
    <source>
        <dbReference type="SAM" id="Phobius"/>
    </source>
</evidence>
<gene>
    <name evidence="3" type="primary">ycf20</name>
</gene>
<feature type="transmembrane region" description="Helical" evidence="2">
    <location>
        <begin position="99"/>
        <end position="117"/>
    </location>
</feature>
<dbReference type="Pfam" id="PF04483">
    <property type="entry name" value="DUF565"/>
    <property type="match status" value="1"/>
</dbReference>
<dbReference type="EMBL" id="KM462873">
    <property type="protein sequence ID" value="AIT94453.1"/>
    <property type="molecule type" value="Genomic_DNA"/>
</dbReference>
<proteinExistence type="inferred from homology"/>
<feature type="transmembrane region" description="Helical" evidence="2">
    <location>
        <begin position="29"/>
        <end position="50"/>
    </location>
</feature>
<evidence type="ECO:0000313" key="3">
    <source>
        <dbReference type="EMBL" id="AIT94453.1"/>
    </source>
</evidence>
<comment type="similarity">
    <text evidence="1">Belongs to the ycf20 family.</text>
</comment>
<keyword evidence="3" id="KW-0150">Chloroplast</keyword>
<keyword evidence="3" id="KW-0934">Plastid</keyword>
<dbReference type="InterPro" id="IPR007572">
    <property type="entry name" value="Uncharacterised_Ycf20"/>
</dbReference>
<reference evidence="3" key="1">
    <citation type="journal article" date="2014" name="BMC Evol. Biol.">
        <title>Chloroplast phylogenomic analysis resolves deep-level relationships within the green algal class Trebouxiophyceae.</title>
        <authorList>
            <person name="Lemieux C."/>
            <person name="Otis C."/>
            <person name="Turmel M."/>
        </authorList>
    </citation>
    <scope>NUCLEOTIDE SEQUENCE</scope>
</reference>
<keyword evidence="2" id="KW-0812">Transmembrane</keyword>
<geneLocation type="chloroplast" evidence="3"/>
<dbReference type="GeneID" id="22159689"/>
<keyword evidence="2" id="KW-1133">Transmembrane helix</keyword>
<keyword evidence="2" id="KW-0472">Membrane</keyword>
<name>A0A097KMP7_9CHLO</name>
<feature type="transmembrane region" description="Helical" evidence="2">
    <location>
        <begin position="56"/>
        <end position="78"/>
    </location>
</feature>
<sequence>MKLNTRIFYYFEHFILTIKKKNKFFQNNFANALFFLFIGFLSGNLFGSCLNTLRELIIWDGFIIFILVLFIEIVNFLIYHSQKRFFFISNFYLKVPNSLFFKSLNYFKLGIMLGFFIDAFKVGS</sequence>